<name>A0ABV7GWW9_9BURK</name>
<organism evidence="2 3">
    <name type="scientific">Piscinibacterium candidicorallinum</name>
    <dbReference type="NCBI Taxonomy" id="1793872"/>
    <lineage>
        <taxon>Bacteria</taxon>
        <taxon>Pseudomonadati</taxon>
        <taxon>Pseudomonadota</taxon>
        <taxon>Betaproteobacteria</taxon>
        <taxon>Burkholderiales</taxon>
        <taxon>Piscinibacterium</taxon>
    </lineage>
</organism>
<keyword evidence="1" id="KW-0732">Signal</keyword>
<accession>A0ABV7GWW9</accession>
<proteinExistence type="predicted"/>
<evidence type="ECO:0000313" key="3">
    <source>
        <dbReference type="Proteomes" id="UP001595556"/>
    </source>
</evidence>
<keyword evidence="3" id="KW-1185">Reference proteome</keyword>
<protein>
    <recommendedName>
        <fullName evidence="4">DUF255 domain-containing protein</fullName>
    </recommendedName>
</protein>
<evidence type="ECO:0008006" key="4">
    <source>
        <dbReference type="Google" id="ProtNLM"/>
    </source>
</evidence>
<feature type="signal peptide" evidence="1">
    <location>
        <begin position="1"/>
        <end position="22"/>
    </location>
</feature>
<feature type="chain" id="PRO_5045769783" description="DUF255 domain-containing protein" evidence="1">
    <location>
        <begin position="23"/>
        <end position="161"/>
    </location>
</feature>
<evidence type="ECO:0000313" key="2">
    <source>
        <dbReference type="EMBL" id="MFC3146040.1"/>
    </source>
</evidence>
<reference evidence="3" key="1">
    <citation type="journal article" date="2019" name="Int. J. Syst. Evol. Microbiol.">
        <title>The Global Catalogue of Microorganisms (GCM) 10K type strain sequencing project: providing services to taxonomists for standard genome sequencing and annotation.</title>
        <authorList>
            <consortium name="The Broad Institute Genomics Platform"/>
            <consortium name="The Broad Institute Genome Sequencing Center for Infectious Disease"/>
            <person name="Wu L."/>
            <person name="Ma J."/>
        </authorList>
    </citation>
    <scope>NUCLEOTIDE SEQUENCE [LARGE SCALE GENOMIC DNA]</scope>
    <source>
        <strain evidence="3">KCTC 52168</strain>
    </source>
</reference>
<dbReference type="RefSeq" id="WP_377300330.1">
    <property type="nucleotide sequence ID" value="NZ_CP180191.1"/>
</dbReference>
<dbReference type="EMBL" id="JBHRTI010000001">
    <property type="protein sequence ID" value="MFC3146040.1"/>
    <property type="molecule type" value="Genomic_DNA"/>
</dbReference>
<evidence type="ECO:0000256" key="1">
    <source>
        <dbReference type="SAM" id="SignalP"/>
    </source>
</evidence>
<dbReference type="SUPFAM" id="SSF52833">
    <property type="entry name" value="Thioredoxin-like"/>
    <property type="match status" value="1"/>
</dbReference>
<comment type="caution">
    <text evidence="2">The sequence shown here is derived from an EMBL/GenBank/DDBJ whole genome shotgun (WGS) entry which is preliminary data.</text>
</comment>
<sequence length="161" mass="18180">MTRVLVSIALVLSLLCAGSAQANDKKFDKPLEQALSAMKADTPVTLVYFSARDCRWCTYWEQGLFKESAGQKFMKSVASKQVRMVTVKKQALAVWHQPEEFPAEIAFVRDARLRDGRITDLKGYPWFSLYVGQTLVADSFEWDKDMLPAIEKVAARKAAIK</sequence>
<dbReference type="Proteomes" id="UP001595556">
    <property type="component" value="Unassembled WGS sequence"/>
</dbReference>
<gene>
    <name evidence="2" type="ORF">ACFOEN_00130</name>
</gene>
<dbReference type="InterPro" id="IPR036249">
    <property type="entry name" value="Thioredoxin-like_sf"/>
</dbReference>